<dbReference type="EMBL" id="WWNE01000004">
    <property type="protein sequence ID" value="NBG65141.1"/>
    <property type="molecule type" value="Genomic_DNA"/>
</dbReference>
<reference evidence="3 4" key="1">
    <citation type="submission" date="2019-12" db="EMBL/GenBank/DDBJ databases">
        <authorList>
            <person name="Zhao J."/>
        </authorList>
    </citation>
    <scope>NUCLEOTIDE SEQUENCE [LARGE SCALE GENOMIC DNA]</scope>
    <source>
        <strain evidence="3 4">S-15</strain>
    </source>
</reference>
<evidence type="ECO:0000313" key="4">
    <source>
        <dbReference type="Proteomes" id="UP000470771"/>
    </source>
</evidence>
<feature type="region of interest" description="Disordered" evidence="1">
    <location>
        <begin position="255"/>
        <end position="274"/>
    </location>
</feature>
<organism evidence="3 4">
    <name type="scientific">Acidiluteibacter ferrifornacis</name>
    <dbReference type="NCBI Taxonomy" id="2692424"/>
    <lineage>
        <taxon>Bacteria</taxon>
        <taxon>Pseudomonadati</taxon>
        <taxon>Bacteroidota</taxon>
        <taxon>Flavobacteriia</taxon>
        <taxon>Flavobacteriales</taxon>
        <taxon>Cryomorphaceae</taxon>
        <taxon>Acidiluteibacter</taxon>
    </lineage>
</organism>
<name>A0A6N9NHY4_9FLAO</name>
<dbReference type="Proteomes" id="UP000470771">
    <property type="component" value="Unassembled WGS sequence"/>
</dbReference>
<comment type="caution">
    <text evidence="3">The sequence shown here is derived from an EMBL/GenBank/DDBJ whole genome shotgun (WGS) entry which is preliminary data.</text>
</comment>
<dbReference type="Pfam" id="PF19573">
    <property type="entry name" value="DUF6089"/>
    <property type="match status" value="1"/>
</dbReference>
<dbReference type="RefSeq" id="WP_160631998.1">
    <property type="nucleotide sequence ID" value="NZ_WWNE01000004.1"/>
</dbReference>
<sequence length="295" mass="33131">MKKYSIILLFLFIPTLVSAQLWKRYRKQVYGGVGVTNFLGDLGGGNDIGAHDFTDLDIAATRMTVNAGVKYQLNQFISARGSLTWGLLKGDDKNTKQEQRRRRDLNFRSHFWEASLMAEFYFLQNSRNGAYRLRGVRGNKGLKMDFYLLGGIGFMYFNPKAELNGKYVALQPIGTEGQGLPGQKSKYKRTTLTIPLGIGVAKSIDRYWTIGLEFMYRITYSDYIDDVSGKFYDTEAIIAANGGNRDIEKLISSGELGNGAQGETRGDPSQNDAFMTGTVTVTKKILARRRSRPKF</sequence>
<evidence type="ECO:0000313" key="3">
    <source>
        <dbReference type="EMBL" id="NBG65141.1"/>
    </source>
</evidence>
<dbReference type="AlphaFoldDB" id="A0A6N9NHY4"/>
<evidence type="ECO:0000256" key="1">
    <source>
        <dbReference type="SAM" id="MobiDB-lite"/>
    </source>
</evidence>
<keyword evidence="4" id="KW-1185">Reference proteome</keyword>
<accession>A0A6N9NHY4</accession>
<evidence type="ECO:0000259" key="2">
    <source>
        <dbReference type="Pfam" id="PF19573"/>
    </source>
</evidence>
<feature type="domain" description="DUF6089" evidence="2">
    <location>
        <begin position="27"/>
        <end position="228"/>
    </location>
</feature>
<gene>
    <name evidence="3" type="ORF">GQN54_03375</name>
</gene>
<proteinExistence type="predicted"/>
<protein>
    <recommendedName>
        <fullName evidence="2">DUF6089 domain-containing protein</fullName>
    </recommendedName>
</protein>
<dbReference type="InterPro" id="IPR045743">
    <property type="entry name" value="DUF6089"/>
</dbReference>